<dbReference type="KEGG" id="plm:Plim_0759"/>
<sequence length="50" mass="5725">MLAPSRKDGTPDGGKTWNLLKPPQIFRRTDLSMHRFLKLLVASRLMSFVP</sequence>
<organism evidence="1 2">
    <name type="scientific">Planctopirus limnophila (strain ATCC 43296 / DSM 3776 / IFAM 1008 / Mu 290)</name>
    <name type="common">Planctomyces limnophilus</name>
    <dbReference type="NCBI Taxonomy" id="521674"/>
    <lineage>
        <taxon>Bacteria</taxon>
        <taxon>Pseudomonadati</taxon>
        <taxon>Planctomycetota</taxon>
        <taxon>Planctomycetia</taxon>
        <taxon>Planctomycetales</taxon>
        <taxon>Planctomycetaceae</taxon>
        <taxon>Planctopirus</taxon>
    </lineage>
</organism>
<protein>
    <submittedName>
        <fullName evidence="1">Uncharacterized protein</fullName>
    </submittedName>
</protein>
<dbReference type="Proteomes" id="UP000002220">
    <property type="component" value="Chromosome"/>
</dbReference>
<keyword evidence="2" id="KW-1185">Reference proteome</keyword>
<dbReference type="EMBL" id="CP001744">
    <property type="protein sequence ID" value="ADG66604.1"/>
    <property type="molecule type" value="Genomic_DNA"/>
</dbReference>
<evidence type="ECO:0000313" key="1">
    <source>
        <dbReference type="EMBL" id="ADG66604.1"/>
    </source>
</evidence>
<dbReference type="HOGENOM" id="CLU_3121027_0_0_0"/>
<gene>
    <name evidence="1" type="ordered locus">Plim_0759</name>
</gene>
<evidence type="ECO:0000313" key="2">
    <source>
        <dbReference type="Proteomes" id="UP000002220"/>
    </source>
</evidence>
<dbReference type="STRING" id="521674.Plim_0759"/>
<accession>D5SRS0</accession>
<name>D5SRS0_PLAL2</name>
<dbReference type="AlphaFoldDB" id="D5SRS0"/>
<reference evidence="1 2" key="1">
    <citation type="journal article" date="2010" name="Stand. Genomic Sci.">
        <title>Complete genome sequence of Planctomyces limnophilus type strain (Mu 290).</title>
        <authorList>
            <person name="Labutti K."/>
            <person name="Sikorski J."/>
            <person name="Schneider S."/>
            <person name="Nolan M."/>
            <person name="Lucas S."/>
            <person name="Glavina Del Rio T."/>
            <person name="Tice H."/>
            <person name="Cheng J.F."/>
            <person name="Goodwin L."/>
            <person name="Pitluck S."/>
            <person name="Liolios K."/>
            <person name="Ivanova N."/>
            <person name="Mavromatis K."/>
            <person name="Mikhailova N."/>
            <person name="Pati A."/>
            <person name="Chen A."/>
            <person name="Palaniappan K."/>
            <person name="Land M."/>
            <person name="Hauser L."/>
            <person name="Chang Y.J."/>
            <person name="Jeffries C.D."/>
            <person name="Tindall B.J."/>
            <person name="Rohde M."/>
            <person name="Goker M."/>
            <person name="Woyke T."/>
            <person name="Bristow J."/>
            <person name="Eisen J.A."/>
            <person name="Markowitz V."/>
            <person name="Hugenholtz P."/>
            <person name="Kyrpides N.C."/>
            <person name="Klenk H.P."/>
            <person name="Lapidus A."/>
        </authorList>
    </citation>
    <scope>NUCLEOTIDE SEQUENCE [LARGE SCALE GENOMIC DNA]</scope>
    <source>
        <strain evidence="2">ATCC 43296 / DSM 3776 / IFAM 1008 / 290</strain>
    </source>
</reference>
<proteinExistence type="predicted"/>